<evidence type="ECO:0000313" key="2">
    <source>
        <dbReference type="EMBL" id="CZR51791.1"/>
    </source>
</evidence>
<reference evidence="2" key="1">
    <citation type="submission" date="2016-03" db="EMBL/GenBank/DDBJ databases">
        <authorList>
            <person name="Ploux O."/>
        </authorList>
    </citation>
    <scope>NUCLEOTIDE SEQUENCE [LARGE SCALE GENOMIC DNA]</scope>
    <source>
        <strain evidence="2">UAMH 11012</strain>
    </source>
</reference>
<gene>
    <name evidence="2" type="ORF">PAC_01668</name>
</gene>
<evidence type="ECO:0000259" key="1">
    <source>
        <dbReference type="Pfam" id="PF06985"/>
    </source>
</evidence>
<evidence type="ECO:0000313" key="3">
    <source>
        <dbReference type="Proteomes" id="UP000184330"/>
    </source>
</evidence>
<proteinExistence type="predicted"/>
<feature type="domain" description="Heterokaryon incompatibility" evidence="1">
    <location>
        <begin position="58"/>
        <end position="186"/>
    </location>
</feature>
<sequence>MSADGPATLPLYQHLPLSQTDSIRLIELQPSQHRGAPIRCNLIHTTLSQIERDIVDHYTALSYVWGDATDTIDILVDQDQRLRVTVSLECALRHVRDAKRTFCVWADGACINQDDMEERNQQVRQMGSIYSLATHTVIFLGVDESIMQDFVKLLNPRLAGQDFESVPAALDVLKSPWFYRIWIYQELVMSRDPWVQSRVSVYEIQGSSSTSPETCGLFRDRASYAKSRQSYQRTLLSKMRLYGVDRSVAFQNFTDTLAARRGFGVSDPRDMIFAHLGLMRNTDIQADYGQSTKHVYQNFARHQMEETCSLELLGHVEDVPLERRKPGIPSWAPDWTIRSLNVQPINRDLPDNNVRKRPLKPFHELLRNVSYREWSDFQTFRFQMPQKQHLCCFGLHFCQLDDISSILDDIDNDPNLAALRAWDPREDNFACLLKYLSKKIGKVVKLQPTFFKPRSDRSPPEVYFRTTESAMHADSVMEILAMRFRTGRKLQPAPSIVDGFKFGPSAAIDPAPIDAVPAPRKELSSILEGRKIASTGHGLAIVPSSTLPGDIIYILRGSRIPVVLREIQNGVPSELDGGIRNTLGNSTPLFELLETDMLTPNFLVQASWQIIMSRPSMYDSSADVS</sequence>
<dbReference type="PANTHER" id="PTHR24148">
    <property type="entry name" value="ANKYRIN REPEAT DOMAIN-CONTAINING PROTEIN 39 HOMOLOG-RELATED"/>
    <property type="match status" value="1"/>
</dbReference>
<organism evidence="2 3">
    <name type="scientific">Phialocephala subalpina</name>
    <dbReference type="NCBI Taxonomy" id="576137"/>
    <lineage>
        <taxon>Eukaryota</taxon>
        <taxon>Fungi</taxon>
        <taxon>Dikarya</taxon>
        <taxon>Ascomycota</taxon>
        <taxon>Pezizomycotina</taxon>
        <taxon>Leotiomycetes</taxon>
        <taxon>Helotiales</taxon>
        <taxon>Mollisiaceae</taxon>
        <taxon>Phialocephala</taxon>
        <taxon>Phialocephala fortinii species complex</taxon>
    </lineage>
</organism>
<dbReference type="AlphaFoldDB" id="A0A1L7WG98"/>
<dbReference type="Proteomes" id="UP000184330">
    <property type="component" value="Unassembled WGS sequence"/>
</dbReference>
<name>A0A1L7WG98_9HELO</name>
<dbReference type="EMBL" id="FJOG01000002">
    <property type="protein sequence ID" value="CZR51791.1"/>
    <property type="molecule type" value="Genomic_DNA"/>
</dbReference>
<protein>
    <recommendedName>
        <fullName evidence="1">Heterokaryon incompatibility domain-containing protein</fullName>
    </recommendedName>
</protein>
<dbReference type="OrthoDB" id="3556528at2759"/>
<keyword evidence="3" id="KW-1185">Reference proteome</keyword>
<dbReference type="InterPro" id="IPR052895">
    <property type="entry name" value="HetReg/Transcr_Mod"/>
</dbReference>
<dbReference type="PANTHER" id="PTHR24148:SF73">
    <property type="entry name" value="HET DOMAIN PROTEIN (AFU_ORTHOLOGUE AFUA_8G01020)"/>
    <property type="match status" value="1"/>
</dbReference>
<dbReference type="Pfam" id="PF06985">
    <property type="entry name" value="HET"/>
    <property type="match status" value="1"/>
</dbReference>
<dbReference type="STRING" id="576137.A0A1L7WG98"/>
<dbReference type="InterPro" id="IPR010730">
    <property type="entry name" value="HET"/>
</dbReference>
<accession>A0A1L7WG98</accession>